<gene>
    <name evidence="2" type="ORF">TrCOL_g9002</name>
</gene>
<evidence type="ECO:0000313" key="3">
    <source>
        <dbReference type="Proteomes" id="UP001165065"/>
    </source>
</evidence>
<evidence type="ECO:0000313" key="2">
    <source>
        <dbReference type="EMBL" id="GMI31205.1"/>
    </source>
</evidence>
<proteinExistence type="predicted"/>
<accession>A0A9W7L5C4</accession>
<keyword evidence="3" id="KW-1185">Reference proteome</keyword>
<organism evidence="2 3">
    <name type="scientific">Triparma columacea</name>
    <dbReference type="NCBI Taxonomy" id="722753"/>
    <lineage>
        <taxon>Eukaryota</taxon>
        <taxon>Sar</taxon>
        <taxon>Stramenopiles</taxon>
        <taxon>Ochrophyta</taxon>
        <taxon>Bolidophyceae</taxon>
        <taxon>Parmales</taxon>
        <taxon>Triparmaceae</taxon>
        <taxon>Triparma</taxon>
    </lineage>
</organism>
<comment type="caution">
    <text evidence="2">The sequence shown here is derived from an EMBL/GenBank/DDBJ whole genome shotgun (WGS) entry which is preliminary data.</text>
</comment>
<sequence>MNEFIETLVQDQERAVKEERRVKKSGAVGDGEMVEWANKNQSNLKRKGSGSSSAGRKLSPKQRKKLKRAQDLLIE</sequence>
<feature type="region of interest" description="Disordered" evidence="1">
    <location>
        <begin position="15"/>
        <end position="75"/>
    </location>
</feature>
<feature type="compositionally biased region" description="Basic residues" evidence="1">
    <location>
        <begin position="58"/>
        <end position="67"/>
    </location>
</feature>
<protein>
    <submittedName>
        <fullName evidence="2">Uncharacterized protein</fullName>
    </submittedName>
</protein>
<dbReference type="Proteomes" id="UP001165065">
    <property type="component" value="Unassembled WGS sequence"/>
</dbReference>
<reference evidence="3" key="1">
    <citation type="journal article" date="2023" name="Commun. Biol.">
        <title>Genome analysis of Parmales, the sister group of diatoms, reveals the evolutionary specialization of diatoms from phago-mixotrophs to photoautotrophs.</title>
        <authorList>
            <person name="Ban H."/>
            <person name="Sato S."/>
            <person name="Yoshikawa S."/>
            <person name="Yamada K."/>
            <person name="Nakamura Y."/>
            <person name="Ichinomiya M."/>
            <person name="Sato N."/>
            <person name="Blanc-Mathieu R."/>
            <person name="Endo H."/>
            <person name="Kuwata A."/>
            <person name="Ogata H."/>
        </authorList>
    </citation>
    <scope>NUCLEOTIDE SEQUENCE [LARGE SCALE GENOMIC DNA]</scope>
</reference>
<evidence type="ECO:0000256" key="1">
    <source>
        <dbReference type="SAM" id="MobiDB-lite"/>
    </source>
</evidence>
<dbReference type="AlphaFoldDB" id="A0A9W7L5C4"/>
<name>A0A9W7L5C4_9STRA</name>
<dbReference type="EMBL" id="BRYA01000007">
    <property type="protein sequence ID" value="GMI31205.1"/>
    <property type="molecule type" value="Genomic_DNA"/>
</dbReference>